<evidence type="ECO:0000256" key="1">
    <source>
        <dbReference type="SAM" id="MobiDB-lite"/>
    </source>
</evidence>
<proteinExistence type="predicted"/>
<dbReference type="AlphaFoldDB" id="A0A1G8US59"/>
<keyword evidence="3" id="KW-1185">Reference proteome</keyword>
<organism evidence="2 3">
    <name type="scientific">Streptomyces indicus</name>
    <dbReference type="NCBI Taxonomy" id="417292"/>
    <lineage>
        <taxon>Bacteria</taxon>
        <taxon>Bacillati</taxon>
        <taxon>Actinomycetota</taxon>
        <taxon>Actinomycetes</taxon>
        <taxon>Kitasatosporales</taxon>
        <taxon>Streptomycetaceae</taxon>
        <taxon>Streptomyces</taxon>
    </lineage>
</organism>
<reference evidence="2 3" key="1">
    <citation type="submission" date="2016-10" db="EMBL/GenBank/DDBJ databases">
        <authorList>
            <person name="de Groot N.N."/>
        </authorList>
    </citation>
    <scope>NUCLEOTIDE SEQUENCE [LARGE SCALE GENOMIC DNA]</scope>
    <source>
        <strain evidence="2 3">CGMCC 4.5727</strain>
    </source>
</reference>
<gene>
    <name evidence="2" type="ORF">SAMN05421806_1011026</name>
</gene>
<evidence type="ECO:0000313" key="2">
    <source>
        <dbReference type="EMBL" id="SDJ56504.1"/>
    </source>
</evidence>
<name>A0A1G8US59_9ACTN</name>
<feature type="region of interest" description="Disordered" evidence="1">
    <location>
        <begin position="30"/>
        <end position="53"/>
    </location>
</feature>
<sequence>MGGFIDSLAVSLVPVAALLLLAASAFRPPASAPAKWVPDEPGADARPSADRSV</sequence>
<dbReference type="RefSeq" id="WP_176953645.1">
    <property type="nucleotide sequence ID" value="NZ_FNFF01000001.1"/>
</dbReference>
<protein>
    <submittedName>
        <fullName evidence="2">Uncharacterized protein</fullName>
    </submittedName>
</protein>
<dbReference type="Proteomes" id="UP000199155">
    <property type="component" value="Unassembled WGS sequence"/>
</dbReference>
<dbReference type="EMBL" id="FNFF01000001">
    <property type="protein sequence ID" value="SDJ56504.1"/>
    <property type="molecule type" value="Genomic_DNA"/>
</dbReference>
<evidence type="ECO:0000313" key="3">
    <source>
        <dbReference type="Proteomes" id="UP000199155"/>
    </source>
</evidence>
<accession>A0A1G8US59</accession>